<dbReference type="Proteomes" id="UP000326877">
    <property type="component" value="Unassembled WGS sequence"/>
</dbReference>
<sequence length="127" mass="14716">MWEQKERKSDNTRVEAMQDLRRLWLESGPQQIELPLKPSKAEHYVFCKVEATRGKIQFLRKELITRGICCDLRGKMGRMRLYQLHVRSLLRTGCHSDRCSILWTTISTILSASSSLPQLLMGKALRG</sequence>
<organism evidence="1">
    <name type="scientific">Petromyces alliaceus</name>
    <name type="common">Aspergillus alliaceus</name>
    <dbReference type="NCBI Taxonomy" id="209559"/>
    <lineage>
        <taxon>Eukaryota</taxon>
        <taxon>Fungi</taxon>
        <taxon>Dikarya</taxon>
        <taxon>Ascomycota</taxon>
        <taxon>Pezizomycotina</taxon>
        <taxon>Eurotiomycetes</taxon>
        <taxon>Eurotiomycetidae</taxon>
        <taxon>Eurotiales</taxon>
        <taxon>Aspergillaceae</taxon>
        <taxon>Aspergillus</taxon>
        <taxon>Aspergillus subgen. Circumdati</taxon>
    </lineage>
</organism>
<protein>
    <submittedName>
        <fullName evidence="1">Uncharacterized protein</fullName>
    </submittedName>
</protein>
<dbReference type="AlphaFoldDB" id="A0A5N7C4N9"/>
<dbReference type="EMBL" id="ML735271">
    <property type="protein sequence ID" value="KAE8388999.1"/>
    <property type="molecule type" value="Genomic_DNA"/>
</dbReference>
<gene>
    <name evidence="1" type="ORF">BDV23DRAFT_102063</name>
</gene>
<dbReference type="InterPro" id="IPR021842">
    <property type="entry name" value="DUF3435"/>
</dbReference>
<proteinExistence type="predicted"/>
<evidence type="ECO:0000313" key="1">
    <source>
        <dbReference type="EMBL" id="KAE8388999.1"/>
    </source>
</evidence>
<dbReference type="OrthoDB" id="4485682at2759"/>
<dbReference type="Pfam" id="PF11917">
    <property type="entry name" value="DUF3435"/>
    <property type="match status" value="1"/>
</dbReference>
<reference evidence="1" key="1">
    <citation type="submission" date="2019-04" db="EMBL/GenBank/DDBJ databases">
        <title>Friends and foes A comparative genomics studyof 23 Aspergillus species from section Flavi.</title>
        <authorList>
            <consortium name="DOE Joint Genome Institute"/>
            <person name="Kjaerbolling I."/>
            <person name="Vesth T."/>
            <person name="Frisvad J.C."/>
            <person name="Nybo J.L."/>
            <person name="Theobald S."/>
            <person name="Kildgaard S."/>
            <person name="Isbrandt T."/>
            <person name="Kuo A."/>
            <person name="Sato A."/>
            <person name="Lyhne E.K."/>
            <person name="Kogle M.E."/>
            <person name="Wiebenga A."/>
            <person name="Kun R.S."/>
            <person name="Lubbers R.J."/>
            <person name="Makela M.R."/>
            <person name="Barry K."/>
            <person name="Chovatia M."/>
            <person name="Clum A."/>
            <person name="Daum C."/>
            <person name="Haridas S."/>
            <person name="He G."/>
            <person name="LaButti K."/>
            <person name="Lipzen A."/>
            <person name="Mondo S."/>
            <person name="Riley R."/>
            <person name="Salamov A."/>
            <person name="Simmons B.A."/>
            <person name="Magnuson J.K."/>
            <person name="Henrissat B."/>
            <person name="Mortensen U.H."/>
            <person name="Larsen T.O."/>
            <person name="Devries R.P."/>
            <person name="Grigoriev I.V."/>
            <person name="Machida M."/>
            <person name="Baker S.E."/>
            <person name="Andersen M.R."/>
        </authorList>
    </citation>
    <scope>NUCLEOTIDE SEQUENCE [LARGE SCALE GENOMIC DNA]</scope>
    <source>
        <strain evidence="1">IBT 14317</strain>
    </source>
</reference>
<accession>A0A5N7C4N9</accession>
<name>A0A5N7C4N9_PETAA</name>